<keyword evidence="3" id="KW-1185">Reference proteome</keyword>
<reference evidence="2 3" key="1">
    <citation type="submission" date="2018-05" db="EMBL/GenBank/DDBJ databases">
        <title>Leucothrix arctica sp. nov., isolated from Arctic seawater.</title>
        <authorList>
            <person name="Choi A."/>
            <person name="Baek K."/>
        </authorList>
    </citation>
    <scope>NUCLEOTIDE SEQUENCE [LARGE SCALE GENOMIC DNA]</scope>
    <source>
        <strain evidence="2 3">IMCC9719</strain>
    </source>
</reference>
<organism evidence="2 3">
    <name type="scientific">Leucothrix arctica</name>
    <dbReference type="NCBI Taxonomy" id="1481894"/>
    <lineage>
        <taxon>Bacteria</taxon>
        <taxon>Pseudomonadati</taxon>
        <taxon>Pseudomonadota</taxon>
        <taxon>Gammaproteobacteria</taxon>
        <taxon>Thiotrichales</taxon>
        <taxon>Thiotrichaceae</taxon>
        <taxon>Leucothrix</taxon>
    </lineage>
</organism>
<accession>A0A317CQ80</accession>
<dbReference type="InterPro" id="IPR003325">
    <property type="entry name" value="TerD"/>
</dbReference>
<evidence type="ECO:0000259" key="1">
    <source>
        <dbReference type="Pfam" id="PF02342"/>
    </source>
</evidence>
<name>A0A317CQ80_9GAMM</name>
<dbReference type="Pfam" id="PF02342">
    <property type="entry name" value="TerD"/>
    <property type="match status" value="1"/>
</dbReference>
<evidence type="ECO:0000313" key="3">
    <source>
        <dbReference type="Proteomes" id="UP000245506"/>
    </source>
</evidence>
<proteinExistence type="predicted"/>
<comment type="caution">
    <text evidence="2">The sequence shown here is derived from an EMBL/GenBank/DDBJ whole genome shotgun (WGS) entry which is preliminary data.</text>
</comment>
<dbReference type="OrthoDB" id="2079357at2"/>
<gene>
    <name evidence="2" type="ORF">DKT75_03660</name>
</gene>
<dbReference type="RefSeq" id="WP_109822078.1">
    <property type="nucleotide sequence ID" value="NZ_QGKL01000011.1"/>
</dbReference>
<dbReference type="EMBL" id="QGKL01000011">
    <property type="protein sequence ID" value="PWQ98560.1"/>
    <property type="molecule type" value="Genomic_DNA"/>
</dbReference>
<dbReference type="Gene3D" id="2.60.60.30">
    <property type="entry name" value="sav2460 like domains"/>
    <property type="match status" value="1"/>
</dbReference>
<evidence type="ECO:0000313" key="2">
    <source>
        <dbReference type="EMBL" id="PWQ98560.1"/>
    </source>
</evidence>
<dbReference type="Proteomes" id="UP000245506">
    <property type="component" value="Unassembled WGS sequence"/>
</dbReference>
<feature type="domain" description="TerD" evidence="1">
    <location>
        <begin position="51"/>
        <end position="145"/>
    </location>
</feature>
<sequence length="348" mass="39519">MMQRLISGQKVALTDVSYRLQIDISSWQWGVIVLKAGHSAILSSDDLGLTRDGNQLMVDFQSLDSSIERIVIFIHTNASDELNTEALSTTLYPGSSDQAQFNILLEQQSRSERALNLLEMYQHKGKWKVSCVCQGFVEGLDRLLGLYKLNRPVSHSLNKPAPQRTKPAVNNGKGSIEMSWDMAEESQHSPQKLYVGSQFNVISDFRIGCFYQLRNGQVGLAHSIEKSESGSFIGVPYIEASRELDKHFEQLKINLQYQHKLHRYLIFAFMVEGYGYWKAHNIKINVQVDGVEPTILTPDSLMVKPVHAVAMLEFDQGNTELTPLNEYFENLPSMDQAYGWGLQWRQTQ</sequence>
<protein>
    <recommendedName>
        <fullName evidence="1">TerD domain-containing protein</fullName>
    </recommendedName>
</protein>
<dbReference type="AlphaFoldDB" id="A0A317CQ80"/>